<feature type="compositionally biased region" description="Polar residues" evidence="1">
    <location>
        <begin position="236"/>
        <end position="265"/>
    </location>
</feature>
<dbReference type="EMBL" id="PKPP01002978">
    <property type="protein sequence ID" value="PWA72010.1"/>
    <property type="molecule type" value="Genomic_DNA"/>
</dbReference>
<keyword evidence="3" id="KW-0347">Helicase</keyword>
<dbReference type="Proteomes" id="UP000245207">
    <property type="component" value="Unassembled WGS sequence"/>
</dbReference>
<name>A0A2U1NEY7_ARTAN</name>
<protein>
    <submittedName>
        <fullName evidence="3">DNA helicase</fullName>
    </submittedName>
</protein>
<organism evidence="3 4">
    <name type="scientific">Artemisia annua</name>
    <name type="common">Sweet wormwood</name>
    <dbReference type="NCBI Taxonomy" id="35608"/>
    <lineage>
        <taxon>Eukaryota</taxon>
        <taxon>Viridiplantae</taxon>
        <taxon>Streptophyta</taxon>
        <taxon>Embryophyta</taxon>
        <taxon>Tracheophyta</taxon>
        <taxon>Spermatophyta</taxon>
        <taxon>Magnoliopsida</taxon>
        <taxon>eudicotyledons</taxon>
        <taxon>Gunneridae</taxon>
        <taxon>Pentapetalae</taxon>
        <taxon>asterids</taxon>
        <taxon>campanulids</taxon>
        <taxon>Asterales</taxon>
        <taxon>Asteraceae</taxon>
        <taxon>Asteroideae</taxon>
        <taxon>Anthemideae</taxon>
        <taxon>Artemisiinae</taxon>
        <taxon>Artemisia</taxon>
    </lineage>
</organism>
<feature type="compositionally biased region" description="Polar residues" evidence="1">
    <location>
        <begin position="58"/>
        <end position="77"/>
    </location>
</feature>
<gene>
    <name evidence="3" type="ORF">CTI12_AA272680</name>
</gene>
<sequence length="777" mass="88475">MDKNVKKRTRTSLWFMFLSSKKVQQLPCFHRLILAVVHQGSVDDGSQMQCPPPPVHMSSRQQCSATASLHDSFTNDGLKNAGSLLQPAGSSEHDNRCLHQPRKRGRPRKDKGGKEPIEGIGSSTSDARCLEQPRKRGRPRKETISKEIADCHLADGMCTVVGPLEQGQECLHPTNNIVTPNVQSHDSHRQAQSENQQLSLHQCEETPCVRTDGQPNAPQTAAYTNHRSRRSRRQRTLMQNFQSPSQSYANSIEEGSSSYTPQGASPTYDDLGDCSEQCPYCGAAFWFGERLMSNNLRSGPPQYRLCCGGGRIFMEPEIDPPEYIKQLLGDSTFMENIRVYNQMFAMTSLGATVDNSINNGRGPYVFKVSGQMYHRIGSLCPTVGDPKFLQLYIYDTQNEVRHRLNHFPDFNGTELDPEIVQGLIHFLDAHNELVQLFRTARDKCAEHDVPEFKVRLYSGERPRGYELPASQTLGAIVFDSGPESESNYDVILEYINGVVKRVSKIHKSYMSLQFPLIFIYGQPGYHTKLMLRTADPNDEPKRVSMNAFYTYQLHPRHDTYNLLFRTGRLFQQYVVGVYCCIEQNRMDFYRTHQGDIRGDYLSGLYDAISRGERDGSQAEIQRYMAQFPHLTAADRADVVCRVFEQKVKSFIKFMKQRKTFGQVKGVLYTIEFQKRGLPHCHTLLWISPSTKIENAQDVDQYISAELPDPQGDPRAYKIVSEMMMHGPCGKANLSAPCMEGDTCTKDFPKKYNNETFFDDKGYPHYRRRQRNVYAKKG</sequence>
<feature type="compositionally biased region" description="Basic and acidic residues" evidence="1">
    <location>
        <begin position="128"/>
        <end position="143"/>
    </location>
</feature>
<evidence type="ECO:0000313" key="4">
    <source>
        <dbReference type="Proteomes" id="UP000245207"/>
    </source>
</evidence>
<feature type="compositionally biased region" description="Polar residues" evidence="1">
    <location>
        <begin position="175"/>
        <end position="184"/>
    </location>
</feature>
<feature type="compositionally biased region" description="Basic residues" evidence="1">
    <location>
        <begin position="226"/>
        <end position="235"/>
    </location>
</feature>
<evidence type="ECO:0000259" key="2">
    <source>
        <dbReference type="Pfam" id="PF14214"/>
    </source>
</evidence>
<dbReference type="OrthoDB" id="1928976at2759"/>
<dbReference type="PANTHER" id="PTHR45786:SF74">
    <property type="entry name" value="ATP-DEPENDENT DNA HELICASE"/>
    <property type="match status" value="1"/>
</dbReference>
<dbReference type="PANTHER" id="PTHR45786">
    <property type="entry name" value="DNA BINDING PROTEIN-LIKE"/>
    <property type="match status" value="1"/>
</dbReference>
<dbReference type="AlphaFoldDB" id="A0A2U1NEY7"/>
<feature type="region of interest" description="Disordered" evidence="1">
    <location>
        <begin position="175"/>
        <end position="265"/>
    </location>
</feature>
<keyword evidence="4" id="KW-1185">Reference proteome</keyword>
<comment type="caution">
    <text evidence="3">The sequence shown here is derived from an EMBL/GenBank/DDBJ whole genome shotgun (WGS) entry which is preliminary data.</text>
</comment>
<keyword evidence="3" id="KW-0378">Hydrolase</keyword>
<feature type="compositionally biased region" description="Polar residues" evidence="1">
    <location>
        <begin position="213"/>
        <end position="225"/>
    </location>
</feature>
<evidence type="ECO:0000313" key="3">
    <source>
        <dbReference type="EMBL" id="PWA72010.1"/>
    </source>
</evidence>
<feature type="region of interest" description="Disordered" evidence="1">
    <location>
        <begin position="43"/>
        <end position="143"/>
    </location>
</feature>
<keyword evidence="3" id="KW-0067">ATP-binding</keyword>
<dbReference type="Pfam" id="PF14214">
    <property type="entry name" value="Helitron_like_N"/>
    <property type="match status" value="1"/>
</dbReference>
<feature type="domain" description="Helitron helicase-like" evidence="2">
    <location>
        <begin position="617"/>
        <end position="684"/>
    </location>
</feature>
<evidence type="ECO:0000256" key="1">
    <source>
        <dbReference type="SAM" id="MobiDB-lite"/>
    </source>
</evidence>
<reference evidence="3 4" key="1">
    <citation type="journal article" date="2018" name="Mol. Plant">
        <title>The genome of Artemisia annua provides insight into the evolution of Asteraceae family and artemisinin biosynthesis.</title>
        <authorList>
            <person name="Shen Q."/>
            <person name="Zhang L."/>
            <person name="Liao Z."/>
            <person name="Wang S."/>
            <person name="Yan T."/>
            <person name="Shi P."/>
            <person name="Liu M."/>
            <person name="Fu X."/>
            <person name="Pan Q."/>
            <person name="Wang Y."/>
            <person name="Lv Z."/>
            <person name="Lu X."/>
            <person name="Zhang F."/>
            <person name="Jiang W."/>
            <person name="Ma Y."/>
            <person name="Chen M."/>
            <person name="Hao X."/>
            <person name="Li L."/>
            <person name="Tang Y."/>
            <person name="Lv G."/>
            <person name="Zhou Y."/>
            <person name="Sun X."/>
            <person name="Brodelius P.E."/>
            <person name="Rose J.K.C."/>
            <person name="Tang K."/>
        </authorList>
    </citation>
    <scope>NUCLEOTIDE SEQUENCE [LARGE SCALE GENOMIC DNA]</scope>
    <source>
        <strain evidence="4">cv. Huhao1</strain>
        <tissue evidence="3">Leaf</tissue>
    </source>
</reference>
<accession>A0A2U1NEY7</accession>
<dbReference type="InterPro" id="IPR025476">
    <property type="entry name" value="Helitron_helicase-like"/>
</dbReference>
<dbReference type="STRING" id="35608.A0A2U1NEY7"/>
<dbReference type="GO" id="GO:0004386">
    <property type="term" value="F:helicase activity"/>
    <property type="evidence" value="ECO:0007669"/>
    <property type="project" value="UniProtKB-KW"/>
</dbReference>
<feature type="compositionally biased region" description="Basic residues" evidence="1">
    <location>
        <begin position="99"/>
        <end position="109"/>
    </location>
</feature>
<keyword evidence="3" id="KW-0547">Nucleotide-binding</keyword>
<proteinExistence type="predicted"/>